<sequence>SRDFQNHGHLYHEEASINFLQKPTHHEQRLAPDAQLQEIHGRPIPPYHSLKRYQGLKTGALRLKWAFINPSARPAKLRNVPMFQCAGHINAYSLSMASAIIGPSPHFQRAILIGQVLNKKSSVYLAAQPDEGGLPFCIQVPTYAILPNFPPLHPKHLGFLALVSPRLAGIPLSKVGDHLHALTSCYPPVKDAEAEEREPEEARPIWADRWVGTPSLRRPINLGDWILAHSVSNDTIDMANAPDTRDCDPYSALPNFTSSVPQRSFSFPPFYPIPTEQGLANLQWRDIDPQQEDPIIREPTPFPQMSDNSTDLTPSTSADVNMLDNAMLLPPQLVYPSAQYTASAPALVPSWQNTITLPSIAGALRELTPPPTLLQRSLARIRTISGGKDKKKGKKVNRGGEMGSDYRT</sequence>
<accession>A0ABR3EX60</accession>
<name>A0ABR3EX60_9AGAR</name>
<comment type="caution">
    <text evidence="2">The sequence shown here is derived from an EMBL/GenBank/DDBJ whole genome shotgun (WGS) entry which is preliminary data.</text>
</comment>
<evidence type="ECO:0000313" key="3">
    <source>
        <dbReference type="Proteomes" id="UP001465976"/>
    </source>
</evidence>
<dbReference type="Proteomes" id="UP001465976">
    <property type="component" value="Unassembled WGS sequence"/>
</dbReference>
<keyword evidence="3" id="KW-1185">Reference proteome</keyword>
<reference evidence="2 3" key="1">
    <citation type="submission" date="2024-02" db="EMBL/GenBank/DDBJ databases">
        <title>A draft genome for the cacao thread blight pathogen Marasmius crinis-equi.</title>
        <authorList>
            <person name="Cohen S.P."/>
            <person name="Baruah I.K."/>
            <person name="Amoako-Attah I."/>
            <person name="Bukari Y."/>
            <person name="Meinhardt L.W."/>
            <person name="Bailey B.A."/>
        </authorList>
    </citation>
    <scope>NUCLEOTIDE SEQUENCE [LARGE SCALE GENOMIC DNA]</scope>
    <source>
        <strain evidence="2 3">GH-76</strain>
    </source>
</reference>
<gene>
    <name evidence="2" type="ORF">V5O48_014491</name>
</gene>
<evidence type="ECO:0000256" key="1">
    <source>
        <dbReference type="SAM" id="MobiDB-lite"/>
    </source>
</evidence>
<dbReference type="EMBL" id="JBAHYK010001569">
    <property type="protein sequence ID" value="KAL0567506.1"/>
    <property type="molecule type" value="Genomic_DNA"/>
</dbReference>
<organism evidence="2 3">
    <name type="scientific">Marasmius crinis-equi</name>
    <dbReference type="NCBI Taxonomy" id="585013"/>
    <lineage>
        <taxon>Eukaryota</taxon>
        <taxon>Fungi</taxon>
        <taxon>Dikarya</taxon>
        <taxon>Basidiomycota</taxon>
        <taxon>Agaricomycotina</taxon>
        <taxon>Agaricomycetes</taxon>
        <taxon>Agaricomycetidae</taxon>
        <taxon>Agaricales</taxon>
        <taxon>Marasmiineae</taxon>
        <taxon>Marasmiaceae</taxon>
        <taxon>Marasmius</taxon>
    </lineage>
</organism>
<feature type="region of interest" description="Disordered" evidence="1">
    <location>
        <begin position="384"/>
        <end position="408"/>
    </location>
</feature>
<feature type="non-terminal residue" evidence="2">
    <location>
        <position position="1"/>
    </location>
</feature>
<protein>
    <submittedName>
        <fullName evidence="2">Uncharacterized protein</fullName>
    </submittedName>
</protein>
<proteinExistence type="predicted"/>
<evidence type="ECO:0000313" key="2">
    <source>
        <dbReference type="EMBL" id="KAL0567506.1"/>
    </source>
</evidence>